<dbReference type="PANTHER" id="PTHR43620:SF7">
    <property type="entry name" value="GLYCEROPHOSPHODIESTER PHOSPHODIESTERASE GDPD5-RELATED"/>
    <property type="match status" value="1"/>
</dbReference>
<evidence type="ECO:0000256" key="2">
    <source>
        <dbReference type="ARBA" id="ARBA00012247"/>
    </source>
</evidence>
<keyword evidence="4" id="KW-0319">Glycerol metabolism</keyword>
<dbReference type="EC" id="3.1.4.46" evidence="2"/>
<sequence>MFCLKIKVDDLDTDTLYCDPPFVVAHGGFSGLFPSSSFNAYQLALITSVNDLILWCDVQLTKDKVGICFPDLNLQNSSTIASVFEKAEKTYDVNGVSVKGYFPSDYTLSDLDKVFLTQGIYSRSPYFDNSGNILTVGDVVGNFKPPGLWLNIQHDAFYSQHNLSMRDYVIATSKNATISYISSPEVNFLRSIVRNFSPRTTKLVLRFLDADMIEASPTKMASLVKESDH</sequence>
<dbReference type="SUPFAM" id="SSF51695">
    <property type="entry name" value="PLC-like phosphodiesterases"/>
    <property type="match status" value="1"/>
</dbReference>
<dbReference type="AlphaFoldDB" id="A0A2U1LHG3"/>
<dbReference type="GO" id="GO:0006071">
    <property type="term" value="P:glycerol metabolic process"/>
    <property type="evidence" value="ECO:0007669"/>
    <property type="project" value="UniProtKB-KW"/>
</dbReference>
<keyword evidence="5" id="KW-0378">Hydrolase</keyword>
<gene>
    <name evidence="8" type="ORF">CTI12_AA490910</name>
</gene>
<dbReference type="InterPro" id="IPR017946">
    <property type="entry name" value="PLC-like_Pdiesterase_TIM-brl"/>
</dbReference>
<dbReference type="Gene3D" id="3.20.20.190">
    <property type="entry name" value="Phosphatidylinositol (PI) phosphodiesterase"/>
    <property type="match status" value="1"/>
</dbReference>
<evidence type="ECO:0000313" key="9">
    <source>
        <dbReference type="Proteomes" id="UP000245207"/>
    </source>
</evidence>
<evidence type="ECO:0000256" key="6">
    <source>
        <dbReference type="ARBA" id="ARBA00047512"/>
    </source>
</evidence>
<dbReference type="GO" id="GO:0008889">
    <property type="term" value="F:glycerophosphodiester phosphodiesterase activity"/>
    <property type="evidence" value="ECO:0007669"/>
    <property type="project" value="UniProtKB-EC"/>
</dbReference>
<evidence type="ECO:0000256" key="5">
    <source>
        <dbReference type="ARBA" id="ARBA00022801"/>
    </source>
</evidence>
<comment type="catalytic activity">
    <reaction evidence="6">
        <text>a sn-glycero-3-phosphodiester + H2O = an alcohol + sn-glycerol 3-phosphate + H(+)</text>
        <dbReference type="Rhea" id="RHEA:12969"/>
        <dbReference type="ChEBI" id="CHEBI:15377"/>
        <dbReference type="ChEBI" id="CHEBI:15378"/>
        <dbReference type="ChEBI" id="CHEBI:30879"/>
        <dbReference type="ChEBI" id="CHEBI:57597"/>
        <dbReference type="ChEBI" id="CHEBI:83408"/>
        <dbReference type="EC" id="3.1.4.46"/>
    </reaction>
</comment>
<dbReference type="GO" id="GO:0006629">
    <property type="term" value="P:lipid metabolic process"/>
    <property type="evidence" value="ECO:0007669"/>
    <property type="project" value="InterPro"/>
</dbReference>
<evidence type="ECO:0000256" key="1">
    <source>
        <dbReference type="ARBA" id="ARBA00007277"/>
    </source>
</evidence>
<evidence type="ECO:0000256" key="3">
    <source>
        <dbReference type="ARBA" id="ARBA00022729"/>
    </source>
</evidence>
<evidence type="ECO:0000256" key="4">
    <source>
        <dbReference type="ARBA" id="ARBA00022798"/>
    </source>
</evidence>
<name>A0A2U1LHG3_ARTAN</name>
<dbReference type="PANTHER" id="PTHR43620">
    <property type="entry name" value="GLYCEROPHOSPHORYL DIESTER PHOSPHODIESTERASE"/>
    <property type="match status" value="1"/>
</dbReference>
<dbReference type="Proteomes" id="UP000245207">
    <property type="component" value="Unassembled WGS sequence"/>
</dbReference>
<protein>
    <recommendedName>
        <fullName evidence="2">glycerophosphodiester phosphodiesterase</fullName>
        <ecNumber evidence="2">3.1.4.46</ecNumber>
    </recommendedName>
</protein>
<dbReference type="EMBL" id="PKPP01009357">
    <property type="protein sequence ID" value="PWA48450.1"/>
    <property type="molecule type" value="Genomic_DNA"/>
</dbReference>
<dbReference type="PROSITE" id="PS51704">
    <property type="entry name" value="GP_PDE"/>
    <property type="match status" value="1"/>
</dbReference>
<proteinExistence type="inferred from homology"/>
<keyword evidence="3" id="KW-0732">Signal</keyword>
<comment type="caution">
    <text evidence="8">The sequence shown here is derived from an EMBL/GenBank/DDBJ whole genome shotgun (WGS) entry which is preliminary data.</text>
</comment>
<dbReference type="OrthoDB" id="1058301at2759"/>
<reference evidence="8 9" key="1">
    <citation type="journal article" date="2018" name="Mol. Plant">
        <title>The genome of Artemisia annua provides insight into the evolution of Asteraceae family and artemisinin biosynthesis.</title>
        <authorList>
            <person name="Shen Q."/>
            <person name="Zhang L."/>
            <person name="Liao Z."/>
            <person name="Wang S."/>
            <person name="Yan T."/>
            <person name="Shi P."/>
            <person name="Liu M."/>
            <person name="Fu X."/>
            <person name="Pan Q."/>
            <person name="Wang Y."/>
            <person name="Lv Z."/>
            <person name="Lu X."/>
            <person name="Zhang F."/>
            <person name="Jiang W."/>
            <person name="Ma Y."/>
            <person name="Chen M."/>
            <person name="Hao X."/>
            <person name="Li L."/>
            <person name="Tang Y."/>
            <person name="Lv G."/>
            <person name="Zhou Y."/>
            <person name="Sun X."/>
            <person name="Brodelius P.E."/>
            <person name="Rose J.K.C."/>
            <person name="Tang K."/>
        </authorList>
    </citation>
    <scope>NUCLEOTIDE SEQUENCE [LARGE SCALE GENOMIC DNA]</scope>
    <source>
        <strain evidence="9">cv. Huhao1</strain>
        <tissue evidence="8">Leaf</tissue>
    </source>
</reference>
<evidence type="ECO:0000259" key="7">
    <source>
        <dbReference type="PROSITE" id="PS51704"/>
    </source>
</evidence>
<evidence type="ECO:0000313" key="8">
    <source>
        <dbReference type="EMBL" id="PWA48450.1"/>
    </source>
</evidence>
<dbReference type="InterPro" id="IPR030395">
    <property type="entry name" value="GP_PDE_dom"/>
</dbReference>
<dbReference type="STRING" id="35608.A0A2U1LHG3"/>
<organism evidence="8 9">
    <name type="scientific">Artemisia annua</name>
    <name type="common">Sweet wormwood</name>
    <dbReference type="NCBI Taxonomy" id="35608"/>
    <lineage>
        <taxon>Eukaryota</taxon>
        <taxon>Viridiplantae</taxon>
        <taxon>Streptophyta</taxon>
        <taxon>Embryophyta</taxon>
        <taxon>Tracheophyta</taxon>
        <taxon>Spermatophyta</taxon>
        <taxon>Magnoliopsida</taxon>
        <taxon>eudicotyledons</taxon>
        <taxon>Gunneridae</taxon>
        <taxon>Pentapetalae</taxon>
        <taxon>asterids</taxon>
        <taxon>campanulids</taxon>
        <taxon>Asterales</taxon>
        <taxon>Asteraceae</taxon>
        <taxon>Asteroideae</taxon>
        <taxon>Anthemideae</taxon>
        <taxon>Artemisiinae</taxon>
        <taxon>Artemisia</taxon>
    </lineage>
</organism>
<accession>A0A2U1LHG3</accession>
<keyword evidence="9" id="KW-1185">Reference proteome</keyword>
<feature type="domain" description="GP-PDE" evidence="7">
    <location>
        <begin position="21"/>
        <end position="229"/>
    </location>
</feature>
<comment type="similarity">
    <text evidence="1">Belongs to the glycerophosphoryl diester phosphodiesterase family.</text>
</comment>